<evidence type="ECO:0000256" key="2">
    <source>
        <dbReference type="ARBA" id="ARBA00022670"/>
    </source>
</evidence>
<proteinExistence type="inferred from homology"/>
<evidence type="ECO:0000256" key="8">
    <source>
        <dbReference type="ARBA" id="ARBA00023316"/>
    </source>
</evidence>
<keyword evidence="5 9" id="KW-0862">Zinc</keyword>
<evidence type="ECO:0000256" key="10">
    <source>
        <dbReference type="PIRNR" id="PIRNR026671"/>
    </source>
</evidence>
<feature type="site" description="Transition state stabilizer" evidence="9">
    <location>
        <position position="89"/>
    </location>
</feature>
<name>A0ABQ3H6W1_9NEIS</name>
<dbReference type="Gene3D" id="3.30.1380.10">
    <property type="match status" value="1"/>
</dbReference>
<feature type="binding site" evidence="9">
    <location>
        <position position="211"/>
    </location>
    <ligand>
        <name>Zn(2+)</name>
        <dbReference type="ChEBI" id="CHEBI:29105"/>
        <note>catalytic</note>
    </ligand>
</feature>
<evidence type="ECO:0000313" key="11">
    <source>
        <dbReference type="EMBL" id="GHD67955.1"/>
    </source>
</evidence>
<feature type="binding site" evidence="9">
    <location>
        <position position="140"/>
    </location>
    <ligand>
        <name>Zn(2+)</name>
        <dbReference type="ChEBI" id="CHEBI:29105"/>
        <note>catalytic</note>
    </ligand>
</feature>
<comment type="caution">
    <text evidence="11">The sequence shown here is derived from an EMBL/GenBank/DDBJ whole genome shotgun (WGS) entry which is preliminary data.</text>
</comment>
<evidence type="ECO:0000256" key="7">
    <source>
        <dbReference type="ARBA" id="ARBA00023049"/>
    </source>
</evidence>
<dbReference type="PANTHER" id="PTHR43126:SF2">
    <property type="entry name" value="D-ALANYL-D-ALANINE DIPEPTIDASE"/>
    <property type="match status" value="1"/>
</dbReference>
<keyword evidence="4 9" id="KW-0378">Hydrolase</keyword>
<comment type="catalytic activity">
    <reaction evidence="1 9 10">
        <text>D-alanyl-D-alanine + H2O = 2 D-alanine</text>
        <dbReference type="Rhea" id="RHEA:20661"/>
        <dbReference type="ChEBI" id="CHEBI:15377"/>
        <dbReference type="ChEBI" id="CHEBI:57416"/>
        <dbReference type="ChEBI" id="CHEBI:57822"/>
        <dbReference type="EC" id="3.4.13.22"/>
    </reaction>
</comment>
<sequence>MRTANRITEHRAESAGPGLFAATTPLVRECGDPLVDIRKGTALRYGPPPECPETAPHYCLLRRDVYQRLLRVQQSLPQGYYLRLYEGLRSLAVQARLFEQEHARVRSRMPHAPASETHAAAARLVAPVTHFDGSMNIPPHSTGGAVDVEIVDQSGKVIDFAMEIGDWANVDPKLCDPMCPDISDEAASNRRLLAVAMTQEGFASYSHEWWHFSYGDLHWATFTGNTHAIYGPCPEAMIIAAAHTAI</sequence>
<dbReference type="PANTHER" id="PTHR43126">
    <property type="entry name" value="D-ALANYL-D-ALANINE DIPEPTIDASE"/>
    <property type="match status" value="1"/>
</dbReference>
<dbReference type="PIRSF" id="PIRSF026671">
    <property type="entry name" value="AA_dipeptidase"/>
    <property type="match status" value="1"/>
</dbReference>
<comment type="function">
    <text evidence="9 10">Catalyzes hydrolysis of the D-alanyl-D-alanine dipeptide.</text>
</comment>
<organism evidence="11 12">
    <name type="scientific">Jeongeupia chitinilytica</name>
    <dbReference type="NCBI Taxonomy" id="1041641"/>
    <lineage>
        <taxon>Bacteria</taxon>
        <taxon>Pseudomonadati</taxon>
        <taxon>Pseudomonadota</taxon>
        <taxon>Betaproteobacteria</taxon>
        <taxon>Neisseriales</taxon>
        <taxon>Chitinibacteraceae</taxon>
        <taxon>Jeongeupia</taxon>
    </lineage>
</organism>
<comment type="similarity">
    <text evidence="9 10">Belongs to the peptidase M15D family.</text>
</comment>
<feature type="binding site" evidence="9">
    <location>
        <position position="147"/>
    </location>
    <ligand>
        <name>Zn(2+)</name>
        <dbReference type="ChEBI" id="CHEBI:29105"/>
        <note>catalytic</note>
    </ligand>
</feature>
<evidence type="ECO:0000256" key="9">
    <source>
        <dbReference type="HAMAP-Rule" id="MF_01924"/>
    </source>
</evidence>
<dbReference type="InterPro" id="IPR009045">
    <property type="entry name" value="Zn_M74/Hedgehog-like"/>
</dbReference>
<reference evidence="12" key="1">
    <citation type="journal article" date="2019" name="Int. J. Syst. Evol. Microbiol.">
        <title>The Global Catalogue of Microorganisms (GCM) 10K type strain sequencing project: providing services to taxonomists for standard genome sequencing and annotation.</title>
        <authorList>
            <consortium name="The Broad Institute Genomics Platform"/>
            <consortium name="The Broad Institute Genome Sequencing Center for Infectious Disease"/>
            <person name="Wu L."/>
            <person name="Ma J."/>
        </authorList>
    </citation>
    <scope>NUCLEOTIDE SEQUENCE [LARGE SCALE GENOMIC DNA]</scope>
    <source>
        <strain evidence="12">KCTC 23701</strain>
    </source>
</reference>
<dbReference type="EC" id="3.4.13.22" evidence="9 10"/>
<protein>
    <recommendedName>
        <fullName evidence="9 10">D-alanyl-D-alanine dipeptidase</fullName>
        <shortName evidence="9 10">D-Ala-D-Ala dipeptidase</shortName>
        <ecNumber evidence="9 10">3.4.13.22</ecNumber>
    </recommendedName>
</protein>
<evidence type="ECO:0000256" key="4">
    <source>
        <dbReference type="ARBA" id="ARBA00022801"/>
    </source>
</evidence>
<evidence type="ECO:0000256" key="1">
    <source>
        <dbReference type="ARBA" id="ARBA00001362"/>
    </source>
</evidence>
<keyword evidence="7 9" id="KW-0482">Metalloprotease</keyword>
<accession>A0ABQ3H6W1</accession>
<evidence type="ECO:0000256" key="5">
    <source>
        <dbReference type="ARBA" id="ARBA00022833"/>
    </source>
</evidence>
<gene>
    <name evidence="9 11" type="primary">ddpX</name>
    <name evidence="11" type="ORF">GCM10007350_32410</name>
</gene>
<feature type="active site" description="Proton donor/acceptor" evidence="9">
    <location>
        <position position="208"/>
    </location>
</feature>
<dbReference type="Pfam" id="PF01427">
    <property type="entry name" value="Peptidase_M15"/>
    <property type="match status" value="1"/>
</dbReference>
<evidence type="ECO:0000256" key="6">
    <source>
        <dbReference type="ARBA" id="ARBA00022997"/>
    </source>
</evidence>
<dbReference type="InterPro" id="IPR000755">
    <property type="entry name" value="A_A_dipeptidase"/>
</dbReference>
<evidence type="ECO:0000256" key="3">
    <source>
        <dbReference type="ARBA" id="ARBA00022723"/>
    </source>
</evidence>
<comment type="cofactor">
    <cofactor evidence="9">
        <name>Zn(2+)</name>
        <dbReference type="ChEBI" id="CHEBI:29105"/>
    </cofactor>
    <text evidence="9">Binds 1 zinc ion per subunit.</text>
</comment>
<keyword evidence="6 9" id="KW-0224">Dipeptidase</keyword>
<dbReference type="HAMAP" id="MF_01924">
    <property type="entry name" value="A_A_dipeptidase"/>
    <property type="match status" value="1"/>
</dbReference>
<dbReference type="Proteomes" id="UP000604737">
    <property type="component" value="Unassembled WGS sequence"/>
</dbReference>
<evidence type="ECO:0000313" key="12">
    <source>
        <dbReference type="Proteomes" id="UP000604737"/>
    </source>
</evidence>
<dbReference type="SUPFAM" id="SSF55166">
    <property type="entry name" value="Hedgehog/DD-peptidase"/>
    <property type="match status" value="1"/>
</dbReference>
<dbReference type="EMBL" id="BMYO01000009">
    <property type="protein sequence ID" value="GHD67955.1"/>
    <property type="molecule type" value="Genomic_DNA"/>
</dbReference>
<keyword evidence="8 10" id="KW-0961">Cell wall biogenesis/degradation</keyword>
<keyword evidence="3 9" id="KW-0479">Metal-binding</keyword>
<keyword evidence="12" id="KW-1185">Reference proteome</keyword>
<keyword evidence="2 9" id="KW-0645">Protease</keyword>